<dbReference type="Proteomes" id="UP000693946">
    <property type="component" value="Linkage Group LG20"/>
</dbReference>
<protein>
    <submittedName>
        <fullName evidence="1">Uncharacterized protein</fullName>
    </submittedName>
</protein>
<keyword evidence="2" id="KW-1185">Reference proteome</keyword>
<sequence>MEVVVQYPTCPGFSSILLLYQTPAPGRTQTLTQEEQCTLGNAVWKCEEVVVDNTPPPLSWHKRQALPCRIYMDSRGSVRPFIIALLFLSLAGLLEQAEAPGTNTTSCPVPGPQDFNTFVF</sequence>
<evidence type="ECO:0000313" key="1">
    <source>
        <dbReference type="EMBL" id="KAG7500967.1"/>
    </source>
</evidence>
<accession>A0AAV6R8Z3</accession>
<reference evidence="1 2" key="1">
    <citation type="journal article" date="2021" name="Sci. Rep.">
        <title>Chromosome anchoring in Senegalese sole (Solea senegalensis) reveals sex-associated markers and genome rearrangements in flatfish.</title>
        <authorList>
            <person name="Guerrero-Cozar I."/>
            <person name="Gomez-Garrido J."/>
            <person name="Berbel C."/>
            <person name="Martinez-Blanch J.F."/>
            <person name="Alioto T."/>
            <person name="Claros M.G."/>
            <person name="Gagnaire P.A."/>
            <person name="Manchado M."/>
        </authorList>
    </citation>
    <scope>NUCLEOTIDE SEQUENCE [LARGE SCALE GENOMIC DNA]</scope>
    <source>
        <strain evidence="1">Sse05_10M</strain>
    </source>
</reference>
<gene>
    <name evidence="1" type="ORF">JOB18_035628</name>
</gene>
<name>A0AAV6R8Z3_SOLSE</name>
<dbReference type="EMBL" id="JAGKHQ010000013">
    <property type="protein sequence ID" value="KAG7500967.1"/>
    <property type="molecule type" value="Genomic_DNA"/>
</dbReference>
<evidence type="ECO:0000313" key="2">
    <source>
        <dbReference type="Proteomes" id="UP000693946"/>
    </source>
</evidence>
<comment type="caution">
    <text evidence="1">The sequence shown here is derived from an EMBL/GenBank/DDBJ whole genome shotgun (WGS) entry which is preliminary data.</text>
</comment>
<dbReference type="AlphaFoldDB" id="A0AAV6R8Z3"/>
<proteinExistence type="predicted"/>
<organism evidence="1 2">
    <name type="scientific">Solea senegalensis</name>
    <name type="common">Senegalese sole</name>
    <dbReference type="NCBI Taxonomy" id="28829"/>
    <lineage>
        <taxon>Eukaryota</taxon>
        <taxon>Metazoa</taxon>
        <taxon>Chordata</taxon>
        <taxon>Craniata</taxon>
        <taxon>Vertebrata</taxon>
        <taxon>Euteleostomi</taxon>
        <taxon>Actinopterygii</taxon>
        <taxon>Neopterygii</taxon>
        <taxon>Teleostei</taxon>
        <taxon>Neoteleostei</taxon>
        <taxon>Acanthomorphata</taxon>
        <taxon>Carangaria</taxon>
        <taxon>Pleuronectiformes</taxon>
        <taxon>Pleuronectoidei</taxon>
        <taxon>Soleidae</taxon>
        <taxon>Solea</taxon>
    </lineage>
</organism>